<evidence type="ECO:0000259" key="2">
    <source>
        <dbReference type="PROSITE" id="PS50110"/>
    </source>
</evidence>
<dbReference type="PANTHER" id="PTHR46832:SF1">
    <property type="entry name" value="5'-METHYLTHIOADENOSINE_S-ADENOSYLHOMOCYSTEINE NUCLEOSIDASE"/>
    <property type="match status" value="1"/>
</dbReference>
<dbReference type="Proteomes" id="UP000268311">
    <property type="component" value="Unassembled WGS sequence"/>
</dbReference>
<dbReference type="GO" id="GO:0019284">
    <property type="term" value="P:L-methionine salvage from S-adenosylmethionine"/>
    <property type="evidence" value="ECO:0007669"/>
    <property type="project" value="TreeGrafter"/>
</dbReference>
<evidence type="ECO:0000256" key="1">
    <source>
        <dbReference type="PROSITE-ProRule" id="PRU00169"/>
    </source>
</evidence>
<dbReference type="Gene3D" id="3.40.50.1580">
    <property type="entry name" value="Nucleoside phosphorylase domain"/>
    <property type="match status" value="1"/>
</dbReference>
<proteinExistence type="predicted"/>
<keyword evidence="1" id="KW-0597">Phosphoprotein</keyword>
<evidence type="ECO:0000313" key="4">
    <source>
        <dbReference type="Proteomes" id="UP000268311"/>
    </source>
</evidence>
<dbReference type="InterPro" id="IPR000845">
    <property type="entry name" value="Nucleoside_phosphorylase_d"/>
</dbReference>
<feature type="domain" description="Response regulatory" evidence="2">
    <location>
        <begin position="2"/>
        <end position="157"/>
    </location>
</feature>
<feature type="modified residue" description="4-aspartylphosphate" evidence="1">
    <location>
        <position position="51"/>
    </location>
</feature>
<dbReference type="Pfam" id="PF00072">
    <property type="entry name" value="Response_reg"/>
    <property type="match status" value="1"/>
</dbReference>
<dbReference type="Pfam" id="PF01048">
    <property type="entry name" value="PNP_UDP_1"/>
    <property type="match status" value="1"/>
</dbReference>
<dbReference type="InterPro" id="IPR001789">
    <property type="entry name" value="Sig_transdc_resp-reg_receiver"/>
</dbReference>
<dbReference type="InterPro" id="IPR035994">
    <property type="entry name" value="Nucleoside_phosphorylase_sf"/>
</dbReference>
<name>A0A3R9KFX4_STRMT</name>
<gene>
    <name evidence="3" type="ORF">D8838_07520</name>
</gene>
<dbReference type="PANTHER" id="PTHR46832">
    <property type="entry name" value="5'-METHYLTHIOADENOSINE/S-ADENOSYLHOMOCYSTEINE NUCLEOSIDASE"/>
    <property type="match status" value="1"/>
</dbReference>
<sequence length="401" mass="45359">MKVLIVDDNTDKIKEVIKVFNKKNWEIDTSTGSVDAMKKLKETEYDLLILDLIIPKVFGVDDVDLKNSIDLLERIKRGRGLIEPKNKVALTADINALEQGNPTFSSAFIEIIKYDLSSLGWRDNLFSKIEMIENLTPDYYKKRGYLYDFAIITALNLPELKAVQRIFPDFEQINIEGDASYYFGVKLTDGRKILLATDNQMGMVAMSQFTEKIIQTFRPRNICMCGIAAGVKGEVNLGDIMVSKESWNYDSGKIVDGSFKPDYSSISIHEELVSKINKIVQLPEKLCTIKNEFFGPTPEHDLRMKIGPVASGSSVVADTEILKRPQSLTRKLLGLEMEIYGMYFSCKHTSTPRPENFLAVKSVCDFADADKNDRFQDYAAYTSASFLKLIIEEGVFDSEDF</sequence>
<evidence type="ECO:0000313" key="3">
    <source>
        <dbReference type="EMBL" id="RSJ04081.1"/>
    </source>
</evidence>
<dbReference type="EMBL" id="RJOF01000006">
    <property type="protein sequence ID" value="RSJ04081.1"/>
    <property type="molecule type" value="Genomic_DNA"/>
</dbReference>
<dbReference type="SUPFAM" id="SSF52172">
    <property type="entry name" value="CheY-like"/>
    <property type="match status" value="1"/>
</dbReference>
<accession>A0A3R9KFX4</accession>
<dbReference type="GO" id="GO:0008782">
    <property type="term" value="F:adenosylhomocysteine nucleosidase activity"/>
    <property type="evidence" value="ECO:0007669"/>
    <property type="project" value="TreeGrafter"/>
</dbReference>
<dbReference type="GO" id="GO:0008930">
    <property type="term" value="F:methylthioadenosine nucleosidase activity"/>
    <property type="evidence" value="ECO:0007669"/>
    <property type="project" value="TreeGrafter"/>
</dbReference>
<dbReference type="SUPFAM" id="SSF53167">
    <property type="entry name" value="Purine and uridine phosphorylases"/>
    <property type="match status" value="1"/>
</dbReference>
<dbReference type="InterPro" id="IPR011006">
    <property type="entry name" value="CheY-like_superfamily"/>
</dbReference>
<dbReference type="CDD" id="cd00156">
    <property type="entry name" value="REC"/>
    <property type="match status" value="1"/>
</dbReference>
<organism evidence="3 4">
    <name type="scientific">Streptococcus mitis</name>
    <dbReference type="NCBI Taxonomy" id="28037"/>
    <lineage>
        <taxon>Bacteria</taxon>
        <taxon>Bacillati</taxon>
        <taxon>Bacillota</taxon>
        <taxon>Bacilli</taxon>
        <taxon>Lactobacillales</taxon>
        <taxon>Streptococcaceae</taxon>
        <taxon>Streptococcus</taxon>
        <taxon>Streptococcus mitis group</taxon>
    </lineage>
</organism>
<dbReference type="Gene3D" id="3.40.50.2300">
    <property type="match status" value="1"/>
</dbReference>
<dbReference type="GO" id="GO:0009116">
    <property type="term" value="P:nucleoside metabolic process"/>
    <property type="evidence" value="ECO:0007669"/>
    <property type="project" value="InterPro"/>
</dbReference>
<protein>
    <submittedName>
        <fullName evidence="3">5'-methylthioadenosine/S-adenosylhomocysteine nucleosidase</fullName>
    </submittedName>
</protein>
<dbReference type="RefSeq" id="WP_125454040.1">
    <property type="nucleotide sequence ID" value="NZ_RJOF01000006.1"/>
</dbReference>
<dbReference type="GO" id="GO:0000160">
    <property type="term" value="P:phosphorelay signal transduction system"/>
    <property type="evidence" value="ECO:0007669"/>
    <property type="project" value="InterPro"/>
</dbReference>
<dbReference type="GO" id="GO:0005829">
    <property type="term" value="C:cytosol"/>
    <property type="evidence" value="ECO:0007669"/>
    <property type="project" value="TreeGrafter"/>
</dbReference>
<dbReference type="AlphaFoldDB" id="A0A3R9KFX4"/>
<comment type="caution">
    <text evidence="3">The sequence shown here is derived from an EMBL/GenBank/DDBJ whole genome shotgun (WGS) entry which is preliminary data.</text>
</comment>
<dbReference type="PROSITE" id="PS50110">
    <property type="entry name" value="RESPONSE_REGULATORY"/>
    <property type="match status" value="1"/>
</dbReference>
<reference evidence="3 4" key="1">
    <citation type="submission" date="2018-11" db="EMBL/GenBank/DDBJ databases">
        <title>Species Designations Belie Phenotypic and Genotypic Heterogeneity in Oral Streptococci.</title>
        <authorList>
            <person name="Velsko I."/>
        </authorList>
    </citation>
    <scope>NUCLEOTIDE SEQUENCE [LARGE SCALE GENOMIC DNA]</scope>
    <source>
        <strain evidence="3 4">BCC33</strain>
    </source>
</reference>